<evidence type="ECO:0000313" key="3">
    <source>
        <dbReference type="Proteomes" id="UP001500909"/>
    </source>
</evidence>
<organism evidence="2 3">
    <name type="scientific">Streptomyces olivaceiscleroticus</name>
    <dbReference type="NCBI Taxonomy" id="68245"/>
    <lineage>
        <taxon>Bacteria</taxon>
        <taxon>Bacillati</taxon>
        <taxon>Actinomycetota</taxon>
        <taxon>Actinomycetes</taxon>
        <taxon>Kitasatosporales</taxon>
        <taxon>Streptomycetaceae</taxon>
        <taxon>Streptomyces</taxon>
    </lineage>
</organism>
<proteinExistence type="predicted"/>
<comment type="caution">
    <text evidence="2">The sequence shown here is derived from an EMBL/GenBank/DDBJ whole genome shotgun (WGS) entry which is preliminary data.</text>
</comment>
<keyword evidence="3" id="KW-1185">Reference proteome</keyword>
<reference evidence="2 3" key="1">
    <citation type="journal article" date="2019" name="Int. J. Syst. Evol. Microbiol.">
        <title>The Global Catalogue of Microorganisms (GCM) 10K type strain sequencing project: providing services to taxonomists for standard genome sequencing and annotation.</title>
        <authorList>
            <consortium name="The Broad Institute Genomics Platform"/>
            <consortium name="The Broad Institute Genome Sequencing Center for Infectious Disease"/>
            <person name="Wu L."/>
            <person name="Ma J."/>
        </authorList>
    </citation>
    <scope>NUCLEOTIDE SEQUENCE [LARGE SCALE GENOMIC DNA]</scope>
    <source>
        <strain evidence="2 3">JCM 4805</strain>
    </source>
</reference>
<protein>
    <submittedName>
        <fullName evidence="2">Uncharacterized protein</fullName>
    </submittedName>
</protein>
<accession>A0ABN0ZDN6</accession>
<name>A0ABN0ZDN6_9ACTN</name>
<feature type="region of interest" description="Disordered" evidence="1">
    <location>
        <begin position="51"/>
        <end position="75"/>
    </location>
</feature>
<dbReference type="Proteomes" id="UP001500909">
    <property type="component" value="Unassembled WGS sequence"/>
</dbReference>
<dbReference type="RefSeq" id="WP_052864692.1">
    <property type="nucleotide sequence ID" value="NZ_BAAABY010000003.1"/>
</dbReference>
<sequence>MSTEKKVPSTGNKDVIKPLDSHRPIIGEDVVTMDSHRPVIGDEVLAADAPRPVAADGTIAPQESHRPIAEPKLEH</sequence>
<dbReference type="EMBL" id="BAAABY010000003">
    <property type="protein sequence ID" value="GAA0443340.1"/>
    <property type="molecule type" value="Genomic_DNA"/>
</dbReference>
<evidence type="ECO:0000256" key="1">
    <source>
        <dbReference type="SAM" id="MobiDB-lite"/>
    </source>
</evidence>
<evidence type="ECO:0000313" key="2">
    <source>
        <dbReference type="EMBL" id="GAA0443340.1"/>
    </source>
</evidence>
<feature type="compositionally biased region" description="Basic and acidic residues" evidence="1">
    <location>
        <begin position="63"/>
        <end position="75"/>
    </location>
</feature>
<gene>
    <name evidence="2" type="ORF">GCM10010361_04090</name>
</gene>
<feature type="region of interest" description="Disordered" evidence="1">
    <location>
        <begin position="1"/>
        <end position="21"/>
    </location>
</feature>